<protein>
    <submittedName>
        <fullName evidence="3">Uncharacterized protein</fullName>
    </submittedName>
</protein>
<organism evidence="3 4">
    <name type="scientific">Methanothermococcus okinawensis</name>
    <dbReference type="NCBI Taxonomy" id="155863"/>
    <lineage>
        <taxon>Archaea</taxon>
        <taxon>Methanobacteriati</taxon>
        <taxon>Methanobacteriota</taxon>
        <taxon>Methanomada group</taxon>
        <taxon>Methanococci</taxon>
        <taxon>Methanococcales</taxon>
        <taxon>Methanococcaceae</taxon>
        <taxon>Methanothermococcus</taxon>
    </lineage>
</organism>
<feature type="coiled-coil region" evidence="1">
    <location>
        <begin position="20"/>
        <end position="91"/>
    </location>
</feature>
<dbReference type="Proteomes" id="UP000643554">
    <property type="component" value="Unassembled WGS sequence"/>
</dbReference>
<accession>A0A832ZKV5</accession>
<proteinExistence type="predicted"/>
<feature type="coiled-coil region" evidence="1">
    <location>
        <begin position="175"/>
        <end position="202"/>
    </location>
</feature>
<evidence type="ECO:0000313" key="2">
    <source>
        <dbReference type="EMBL" id="HIP83877.1"/>
    </source>
</evidence>
<gene>
    <name evidence="2" type="ORF">EYH15_00040</name>
    <name evidence="3" type="ORF">EYH21_03410</name>
</gene>
<dbReference type="EMBL" id="DQUO01000034">
    <property type="protein sequence ID" value="HIP91331.1"/>
    <property type="molecule type" value="Genomic_DNA"/>
</dbReference>
<dbReference type="AlphaFoldDB" id="A0A832ZKV5"/>
<comment type="caution">
    <text evidence="3">The sequence shown here is derived from an EMBL/GenBank/DDBJ whole genome shotgun (WGS) entry which is preliminary data.</text>
</comment>
<name>A0A832ZKV5_9EURY</name>
<evidence type="ECO:0000313" key="4">
    <source>
        <dbReference type="Proteomes" id="UP000618343"/>
    </source>
</evidence>
<keyword evidence="1" id="KW-0175">Coiled coil</keyword>
<reference evidence="3" key="1">
    <citation type="journal article" date="2020" name="ISME J.">
        <title>Gammaproteobacteria mediating utilization of methyl-, sulfur- and petroleum organic compounds in deep ocean hydrothermal plumes.</title>
        <authorList>
            <person name="Zhou Z."/>
            <person name="Liu Y."/>
            <person name="Pan J."/>
            <person name="Cron B.R."/>
            <person name="Toner B.M."/>
            <person name="Anantharaman K."/>
            <person name="Breier J.A."/>
            <person name="Dick G.J."/>
            <person name="Li M."/>
        </authorList>
    </citation>
    <scope>NUCLEOTIDE SEQUENCE</scope>
    <source>
        <strain evidence="2">SZUA-1453</strain>
        <strain evidence="3">SZUA-1471</strain>
    </source>
</reference>
<evidence type="ECO:0000313" key="3">
    <source>
        <dbReference type="EMBL" id="HIP91331.1"/>
    </source>
</evidence>
<evidence type="ECO:0000256" key="1">
    <source>
        <dbReference type="SAM" id="Coils"/>
    </source>
</evidence>
<dbReference type="EMBL" id="DQUI01000002">
    <property type="protein sequence ID" value="HIP83877.1"/>
    <property type="molecule type" value="Genomic_DNA"/>
</dbReference>
<dbReference type="Proteomes" id="UP000618343">
    <property type="component" value="Unassembled WGS sequence"/>
</dbReference>
<sequence>MLSKLKNLFFKSKNPLDMPLDKIRESKIKLDVKVRKLEEEILEIDRHIAKLFERAKETESRSEELTIATKIKTLSQRKKQLQNSHALLNKQMRFIDNLLIIKENEEILKSTPLWNTLKSMSPQELERHLIHMKIDNENIVEKLNSALGITEDMLSSASEEKDREIQEILSTIHAVKEGELEVEDAKMLIAEEEEEREDFERKLKKLIK</sequence>